<keyword evidence="1" id="KW-0732">Signal</keyword>
<name>A0A1X0JNV6_9MYCO</name>
<keyword evidence="3" id="KW-1185">Reference proteome</keyword>
<evidence type="ECO:0000313" key="3">
    <source>
        <dbReference type="Proteomes" id="UP000192411"/>
    </source>
</evidence>
<evidence type="ECO:0000313" key="2">
    <source>
        <dbReference type="EMBL" id="ORB63867.1"/>
    </source>
</evidence>
<dbReference type="Proteomes" id="UP000192411">
    <property type="component" value="Unassembled WGS sequence"/>
</dbReference>
<dbReference type="EMBL" id="MVIM01000009">
    <property type="protein sequence ID" value="ORB63867.1"/>
    <property type="molecule type" value="Genomic_DNA"/>
</dbReference>
<organism evidence="2 3">
    <name type="scientific">Mycolicibacterium tusciae</name>
    <dbReference type="NCBI Taxonomy" id="75922"/>
    <lineage>
        <taxon>Bacteria</taxon>
        <taxon>Bacillati</taxon>
        <taxon>Actinomycetota</taxon>
        <taxon>Actinomycetes</taxon>
        <taxon>Mycobacteriales</taxon>
        <taxon>Mycobacteriaceae</taxon>
        <taxon>Mycolicibacterium</taxon>
    </lineage>
</organism>
<sequence>MKHVILIGITASALATSALAVVGAASAAPTGPSDVDETVRSLEASGYTVIINRTGAAPLSGCSVTSVRPGVLHQTTDVRGSDIEPLIISDTVYVDVTC</sequence>
<dbReference type="RefSeq" id="WP_083126847.1">
    <property type="nucleotide sequence ID" value="NZ_MVIM01000009.1"/>
</dbReference>
<evidence type="ECO:0000256" key="1">
    <source>
        <dbReference type="SAM" id="SignalP"/>
    </source>
</evidence>
<comment type="caution">
    <text evidence="2">The sequence shown here is derived from an EMBL/GenBank/DDBJ whole genome shotgun (WGS) entry which is preliminary data.</text>
</comment>
<feature type="signal peptide" evidence="1">
    <location>
        <begin position="1"/>
        <end position="20"/>
    </location>
</feature>
<accession>A0A1X0JNV6</accession>
<feature type="chain" id="PRO_5039100547" description="PASTA domain-containing protein" evidence="1">
    <location>
        <begin position="21"/>
        <end position="98"/>
    </location>
</feature>
<reference evidence="2 3" key="1">
    <citation type="submission" date="2017-02" db="EMBL/GenBank/DDBJ databases">
        <title>The new phylogeny of genus Mycobacterium.</title>
        <authorList>
            <person name="Tortoli E."/>
            <person name="Trovato A."/>
            <person name="Cirillo D.M."/>
        </authorList>
    </citation>
    <scope>NUCLEOTIDE SEQUENCE [LARGE SCALE GENOMIC DNA]</scope>
    <source>
        <strain evidence="2 3">DSM 44338</strain>
    </source>
</reference>
<proteinExistence type="predicted"/>
<evidence type="ECO:0008006" key="4">
    <source>
        <dbReference type="Google" id="ProtNLM"/>
    </source>
</evidence>
<gene>
    <name evidence="2" type="ORF">BST47_17670</name>
</gene>
<dbReference type="OrthoDB" id="4633929at2"/>
<protein>
    <recommendedName>
        <fullName evidence="4">PASTA domain-containing protein</fullName>
    </recommendedName>
</protein>
<dbReference type="AlphaFoldDB" id="A0A1X0JNV6"/>